<reference evidence="2" key="1">
    <citation type="submission" date="2021-05" db="EMBL/GenBank/DDBJ databases">
        <authorList>
            <person name="Arsene-Ploetze F."/>
        </authorList>
    </citation>
    <scope>NUCLEOTIDE SEQUENCE</scope>
    <source>
        <strain evidence="2">DSM 42138</strain>
    </source>
</reference>
<sequence>MGLLRPAGRRGGGRRDPHPRAVTALPAPVLHPLLAGGAHLGHRARPGALDPRARGLPRPRRPPARPALHPLDRPALLLRRLRDRAGRAGGRAAPQALPADAGRHAARRPGRLRPDAGRGGAARQHRRRRRRPPAAAVHGLRRRTAAGLAVLLLPAHRPVLPGDHRPGLQRPADRGPPAAAQPRRTAAAQARAGGRGVRLDRPGPRGRPLVFVADGGRLRVPDHDPADRRHSDRHQGDADGRAQTRRESLAGEYRRRDRLPDPQLRRAVPGRLSGRQELAAQEQGDGPRLAPAADRLTRPVRRAAARSRTTQITTDGRHRQRAREPARGRRTPHGPGRVPPPLGARRLTTEPGRRRTLACGSARAPAVRTARRRAPPAARPVHRGQHGGAGAGARGTAARRGPGAPLRHRGAVRGAGVGRPGPQLARDADLDGAPRRAHPLLRAAADQADRQRAGRVRP</sequence>
<dbReference type="EMBL" id="CAJSLV010000048">
    <property type="protein sequence ID" value="CAG6393091.1"/>
    <property type="molecule type" value="Genomic_DNA"/>
</dbReference>
<comment type="caution">
    <text evidence="2">The sequence shown here is derived from an EMBL/GenBank/DDBJ whole genome shotgun (WGS) entry which is preliminary data.</text>
</comment>
<protein>
    <submittedName>
        <fullName evidence="2">Uncharacterized protein</fullName>
    </submittedName>
</protein>
<name>A0A9W4DKI4_9ACTN</name>
<evidence type="ECO:0000313" key="3">
    <source>
        <dbReference type="Proteomes" id="UP001152519"/>
    </source>
</evidence>
<gene>
    <name evidence="2" type="ORF">SCOCK_20122</name>
</gene>
<feature type="region of interest" description="Disordered" evidence="1">
    <location>
        <begin position="39"/>
        <end position="141"/>
    </location>
</feature>
<evidence type="ECO:0000256" key="1">
    <source>
        <dbReference type="SAM" id="MobiDB-lite"/>
    </source>
</evidence>
<feature type="compositionally biased region" description="Low complexity" evidence="1">
    <location>
        <begin position="175"/>
        <end position="192"/>
    </location>
</feature>
<feature type="compositionally biased region" description="Low complexity" evidence="1">
    <location>
        <begin position="394"/>
        <end position="405"/>
    </location>
</feature>
<accession>A0A9W4DKI4</accession>
<proteinExistence type="predicted"/>
<evidence type="ECO:0000313" key="2">
    <source>
        <dbReference type="EMBL" id="CAG6393091.1"/>
    </source>
</evidence>
<dbReference type="Proteomes" id="UP001152519">
    <property type="component" value="Unassembled WGS sequence"/>
</dbReference>
<feature type="compositionally biased region" description="Basic residues" evidence="1">
    <location>
        <begin position="123"/>
        <end position="132"/>
    </location>
</feature>
<organism evidence="2 3">
    <name type="scientific">Actinacidiphila cocklensis</name>
    <dbReference type="NCBI Taxonomy" id="887465"/>
    <lineage>
        <taxon>Bacteria</taxon>
        <taxon>Bacillati</taxon>
        <taxon>Actinomycetota</taxon>
        <taxon>Actinomycetes</taxon>
        <taxon>Kitasatosporales</taxon>
        <taxon>Streptomycetaceae</taxon>
        <taxon>Actinacidiphila</taxon>
    </lineage>
</organism>
<feature type="compositionally biased region" description="Low complexity" evidence="1">
    <location>
        <begin position="90"/>
        <end position="99"/>
    </location>
</feature>
<feature type="compositionally biased region" description="Basic and acidic residues" evidence="1">
    <location>
        <begin position="216"/>
        <end position="264"/>
    </location>
</feature>
<feature type="region of interest" description="Disordered" evidence="1">
    <location>
        <begin position="160"/>
        <end position="458"/>
    </location>
</feature>
<dbReference type="AlphaFoldDB" id="A0A9W4DKI4"/>
<feature type="region of interest" description="Disordered" evidence="1">
    <location>
        <begin position="1"/>
        <end position="25"/>
    </location>
</feature>
<feature type="compositionally biased region" description="Low complexity" evidence="1">
    <location>
        <begin position="66"/>
        <end position="78"/>
    </location>
</feature>
<feature type="compositionally biased region" description="Basic residues" evidence="1">
    <location>
        <begin position="369"/>
        <end position="385"/>
    </location>
</feature>
<keyword evidence="3" id="KW-1185">Reference proteome</keyword>